<feature type="domain" description="AMP-dependent synthetase/ligase" evidence="3">
    <location>
        <begin position="29"/>
        <end position="420"/>
    </location>
</feature>
<organism evidence="4 5">
    <name type="scientific">Rhinopithecimicrobium faecis</name>
    <dbReference type="NCBI Taxonomy" id="2820698"/>
    <lineage>
        <taxon>Bacteria</taxon>
        <taxon>Pseudomonadati</taxon>
        <taxon>Bacteroidota</taxon>
        <taxon>Sphingobacteriia</taxon>
        <taxon>Sphingobacteriales</taxon>
        <taxon>Sphingobacteriaceae</taxon>
        <taxon>Rhinopithecimicrobium</taxon>
    </lineage>
</organism>
<keyword evidence="2" id="KW-0472">Membrane</keyword>
<comment type="caution">
    <text evidence="4">The sequence shown here is derived from an EMBL/GenBank/DDBJ whole genome shotgun (WGS) entry which is preliminary data.</text>
</comment>
<evidence type="ECO:0000256" key="2">
    <source>
        <dbReference type="SAM" id="Phobius"/>
    </source>
</evidence>
<evidence type="ECO:0000313" key="4">
    <source>
        <dbReference type="EMBL" id="MBP3942857.1"/>
    </source>
</evidence>
<feature type="transmembrane region" description="Helical" evidence="2">
    <location>
        <begin position="259"/>
        <end position="282"/>
    </location>
</feature>
<dbReference type="SUPFAM" id="SSF56801">
    <property type="entry name" value="Acetyl-CoA synthetase-like"/>
    <property type="match status" value="1"/>
</dbReference>
<protein>
    <submittedName>
        <fullName evidence="4">AMP-binding protein</fullName>
    </submittedName>
</protein>
<gene>
    <name evidence="4" type="ORF">J5U18_04645</name>
</gene>
<reference evidence="4" key="1">
    <citation type="submission" date="2021-03" db="EMBL/GenBank/DDBJ databases">
        <authorList>
            <person name="Lu T."/>
            <person name="Wang Q."/>
            <person name="Han X."/>
        </authorList>
    </citation>
    <scope>NUCLEOTIDE SEQUENCE</scope>
    <source>
        <strain evidence="4">WQ 2009</strain>
    </source>
</reference>
<name>A0A8T4HBT8_9SPHI</name>
<dbReference type="InterPro" id="IPR000873">
    <property type="entry name" value="AMP-dep_synth/lig_dom"/>
</dbReference>
<dbReference type="PANTHER" id="PTHR43767:SF8">
    <property type="entry name" value="LONG-CHAIN-FATTY-ACID--COA LIGASE"/>
    <property type="match status" value="1"/>
</dbReference>
<keyword evidence="1" id="KW-0436">Ligase</keyword>
<dbReference type="GO" id="GO:0016874">
    <property type="term" value="F:ligase activity"/>
    <property type="evidence" value="ECO:0007669"/>
    <property type="project" value="UniProtKB-KW"/>
</dbReference>
<keyword evidence="2" id="KW-1133">Transmembrane helix</keyword>
<keyword evidence="5" id="KW-1185">Reference proteome</keyword>
<sequence>MRKEWINEYEPGVKTEINTQKYNSIADLFKQAVLKYPRSKAYTYNGTSLNYVRSHKLAKQLATYLQHLGLQKGDRIALMLPNTLPYPIAIFAALQVGIIVVNINPEFNAAQAQAQLKDSEAKAIIIFENYAHLLQEIRYNLPLKHIIVVDHGDLQGPIKRLWINTFHRFFKKNSAPYTLPNKIKFQKAILLGRSLPRKSIEILGNDIAFIQYGPDTGNKPKGAMLTHRNILGSVQQLHAFLQPSLLHSKMKNFISPLPLFMNLSLLPTVMLALTFGANTLLINKPKLHSKFISLLNKKKYITLISGFNSFYKSLIAEPNFAKLNFKTWIVAFAGGSSIQVGVAKRWQEITGTPITQGYGLTEACSLVSINPFNHKFYKESIGIPLPNTNIQIRGFHNEHTVNNDIGELYIQGPQVMKGYWQQPELTKENLSADGWLATGDIVRIDKRGYLYYIKRKSQKTTSTANNSVLKVDKIKSS</sequence>
<dbReference type="Gene3D" id="3.40.50.12780">
    <property type="entry name" value="N-terminal domain of ligase-like"/>
    <property type="match status" value="1"/>
</dbReference>
<keyword evidence="2" id="KW-0812">Transmembrane</keyword>
<evidence type="ECO:0000313" key="5">
    <source>
        <dbReference type="Proteomes" id="UP000679691"/>
    </source>
</evidence>
<dbReference type="InterPro" id="IPR042099">
    <property type="entry name" value="ANL_N_sf"/>
</dbReference>
<dbReference type="Proteomes" id="UP000679691">
    <property type="component" value="Unassembled WGS sequence"/>
</dbReference>
<evidence type="ECO:0000256" key="1">
    <source>
        <dbReference type="ARBA" id="ARBA00022598"/>
    </source>
</evidence>
<dbReference type="RefSeq" id="WP_353546343.1">
    <property type="nucleotide sequence ID" value="NZ_JAGKSB010000004.1"/>
</dbReference>
<accession>A0A8T4HBT8</accession>
<dbReference type="EMBL" id="JAGKSB010000004">
    <property type="protein sequence ID" value="MBP3942857.1"/>
    <property type="molecule type" value="Genomic_DNA"/>
</dbReference>
<dbReference type="PANTHER" id="PTHR43767">
    <property type="entry name" value="LONG-CHAIN-FATTY-ACID--COA LIGASE"/>
    <property type="match status" value="1"/>
</dbReference>
<dbReference type="AlphaFoldDB" id="A0A8T4HBT8"/>
<proteinExistence type="predicted"/>
<evidence type="ECO:0000259" key="3">
    <source>
        <dbReference type="Pfam" id="PF00501"/>
    </source>
</evidence>
<dbReference type="Pfam" id="PF00501">
    <property type="entry name" value="AMP-binding"/>
    <property type="match status" value="1"/>
</dbReference>
<dbReference type="InterPro" id="IPR050237">
    <property type="entry name" value="ATP-dep_AMP-bd_enzyme"/>
</dbReference>